<dbReference type="InterPro" id="IPR052896">
    <property type="entry name" value="GGT-like_enzyme"/>
</dbReference>
<sequence>VAAANWKAGVELLKSASPNGHEMLKANGHAPTAGDLMHMPSLAQTLRQIAEHGKKGFYEGYVAEAIVNVIKSLDGPMDLSDLSAHTTDVVQPIKYECIRKRYVGRRTYIGEQQDGITWMG</sequence>
<dbReference type="PANTHER" id="PTHR43881:SF1">
    <property type="entry name" value="GAMMA-GLUTAMYLTRANSPEPTIDASE (AFU_ORTHOLOGUE AFUA_4G13580)"/>
    <property type="match status" value="1"/>
</dbReference>
<evidence type="ECO:0008006" key="3">
    <source>
        <dbReference type="Google" id="ProtNLM"/>
    </source>
</evidence>
<dbReference type="Pfam" id="PF01019">
    <property type="entry name" value="G_glu_transpept"/>
    <property type="match status" value="1"/>
</dbReference>
<reference evidence="1 2" key="1">
    <citation type="submission" date="2011-02" db="EMBL/GenBank/DDBJ databases">
        <title>The Genome Sequence of Sphaeroforma arctica JP610.</title>
        <authorList>
            <consortium name="The Broad Institute Genome Sequencing Platform"/>
            <person name="Russ C."/>
            <person name="Cuomo C."/>
            <person name="Young S.K."/>
            <person name="Zeng Q."/>
            <person name="Gargeya S."/>
            <person name="Alvarado L."/>
            <person name="Berlin A."/>
            <person name="Chapman S.B."/>
            <person name="Chen Z."/>
            <person name="Freedman E."/>
            <person name="Gellesch M."/>
            <person name="Goldberg J."/>
            <person name="Griggs A."/>
            <person name="Gujja S."/>
            <person name="Heilman E."/>
            <person name="Heiman D."/>
            <person name="Howarth C."/>
            <person name="Mehta T."/>
            <person name="Neiman D."/>
            <person name="Pearson M."/>
            <person name="Roberts A."/>
            <person name="Saif S."/>
            <person name="Shea T."/>
            <person name="Shenoy N."/>
            <person name="Sisk P."/>
            <person name="Stolte C."/>
            <person name="Sykes S."/>
            <person name="White J."/>
            <person name="Yandava C."/>
            <person name="Burger G."/>
            <person name="Gray M.W."/>
            <person name="Holland P.W.H."/>
            <person name="King N."/>
            <person name="Lang F.B.F."/>
            <person name="Roger A.J."/>
            <person name="Ruiz-Trillo I."/>
            <person name="Haas B."/>
            <person name="Nusbaum C."/>
            <person name="Birren B."/>
        </authorList>
    </citation>
    <scope>NUCLEOTIDE SEQUENCE [LARGE SCALE GENOMIC DNA]</scope>
    <source>
        <strain evidence="1 2">JP610</strain>
    </source>
</reference>
<dbReference type="GeneID" id="25916402"/>
<dbReference type="RefSeq" id="XP_014145464.1">
    <property type="nucleotide sequence ID" value="XM_014289989.1"/>
</dbReference>
<keyword evidence="2" id="KW-1185">Reference proteome</keyword>
<dbReference type="Proteomes" id="UP000054560">
    <property type="component" value="Unassembled WGS sequence"/>
</dbReference>
<dbReference type="SUPFAM" id="SSF56235">
    <property type="entry name" value="N-terminal nucleophile aminohydrolases (Ntn hydrolases)"/>
    <property type="match status" value="1"/>
</dbReference>
<name>A0A0L0F4H5_9EUKA</name>
<accession>A0A0L0F4H5</accession>
<gene>
    <name evidence="1" type="ORF">SARC_15898</name>
</gene>
<dbReference type="OrthoDB" id="2015213at2759"/>
<feature type="non-terminal residue" evidence="1">
    <location>
        <position position="1"/>
    </location>
</feature>
<dbReference type="AlphaFoldDB" id="A0A0L0F4H5"/>
<evidence type="ECO:0000313" key="1">
    <source>
        <dbReference type="EMBL" id="KNC71562.1"/>
    </source>
</evidence>
<organism evidence="1 2">
    <name type="scientific">Sphaeroforma arctica JP610</name>
    <dbReference type="NCBI Taxonomy" id="667725"/>
    <lineage>
        <taxon>Eukaryota</taxon>
        <taxon>Ichthyosporea</taxon>
        <taxon>Ichthyophonida</taxon>
        <taxon>Sphaeroforma</taxon>
    </lineage>
</organism>
<dbReference type="STRING" id="667725.A0A0L0F4H5"/>
<dbReference type="EMBL" id="KQ248541">
    <property type="protein sequence ID" value="KNC71562.1"/>
    <property type="molecule type" value="Genomic_DNA"/>
</dbReference>
<evidence type="ECO:0000313" key="2">
    <source>
        <dbReference type="Proteomes" id="UP000054560"/>
    </source>
</evidence>
<dbReference type="PANTHER" id="PTHR43881">
    <property type="entry name" value="GAMMA-GLUTAMYLTRANSPEPTIDASE (AFU_ORTHOLOGUE AFUA_4G13580)"/>
    <property type="match status" value="1"/>
</dbReference>
<dbReference type="InterPro" id="IPR029055">
    <property type="entry name" value="Ntn_hydrolases_N"/>
</dbReference>
<protein>
    <recommendedName>
        <fullName evidence="3">Gamma-glutamyltransferase</fullName>
    </recommendedName>
</protein>
<proteinExistence type="predicted"/>